<proteinExistence type="predicted"/>
<keyword evidence="2" id="KW-1185">Reference proteome</keyword>
<gene>
    <name evidence="1" type="ORF">DSM00_489</name>
</gene>
<accession>A0A4Q0PD17</accession>
<sequence length="35" mass="4068">MKNSGVVITILNNLLISNVEFNDLTHYSLYLDWLN</sequence>
<dbReference type="Proteomes" id="UP000289238">
    <property type="component" value="Unassembled WGS sequence"/>
</dbReference>
<organism evidence="1 2">
    <name type="scientific">Leeuwenhoekiella aequorea</name>
    <dbReference type="NCBI Taxonomy" id="283736"/>
    <lineage>
        <taxon>Bacteria</taxon>
        <taxon>Pseudomonadati</taxon>
        <taxon>Bacteroidota</taxon>
        <taxon>Flavobacteriia</taxon>
        <taxon>Flavobacteriales</taxon>
        <taxon>Flavobacteriaceae</taxon>
        <taxon>Leeuwenhoekiella</taxon>
    </lineage>
</organism>
<evidence type="ECO:0000313" key="1">
    <source>
        <dbReference type="EMBL" id="RXG24697.1"/>
    </source>
</evidence>
<comment type="caution">
    <text evidence="1">The sequence shown here is derived from an EMBL/GenBank/DDBJ whole genome shotgun (WGS) entry which is preliminary data.</text>
</comment>
<name>A0A4Q0PD17_9FLAO</name>
<dbReference type="EMBL" id="QOVM01000001">
    <property type="protein sequence ID" value="RXG24697.1"/>
    <property type="molecule type" value="Genomic_DNA"/>
</dbReference>
<dbReference type="AlphaFoldDB" id="A0A4Q0PD17"/>
<evidence type="ECO:0000313" key="2">
    <source>
        <dbReference type="Proteomes" id="UP000289238"/>
    </source>
</evidence>
<protein>
    <submittedName>
        <fullName evidence="1">Uncharacterized protein</fullName>
    </submittedName>
</protein>
<reference evidence="1 2" key="1">
    <citation type="submission" date="2018-07" db="EMBL/GenBank/DDBJ databases">
        <title>Leeuwenhoekiella genomics.</title>
        <authorList>
            <person name="Tahon G."/>
            <person name="Willems A."/>
        </authorList>
    </citation>
    <scope>NUCLEOTIDE SEQUENCE [LARGE SCALE GENOMIC DNA]</scope>
    <source>
        <strain evidence="1 2">LMG 22550</strain>
    </source>
</reference>